<evidence type="ECO:0000313" key="2">
    <source>
        <dbReference type="Proteomes" id="UP001153269"/>
    </source>
</evidence>
<name>A0A9N7UIM2_PLEPL</name>
<dbReference type="EMBL" id="CADEAL010001312">
    <property type="protein sequence ID" value="CAB1431152.1"/>
    <property type="molecule type" value="Genomic_DNA"/>
</dbReference>
<organism evidence="1 2">
    <name type="scientific">Pleuronectes platessa</name>
    <name type="common">European plaice</name>
    <dbReference type="NCBI Taxonomy" id="8262"/>
    <lineage>
        <taxon>Eukaryota</taxon>
        <taxon>Metazoa</taxon>
        <taxon>Chordata</taxon>
        <taxon>Craniata</taxon>
        <taxon>Vertebrata</taxon>
        <taxon>Euteleostomi</taxon>
        <taxon>Actinopterygii</taxon>
        <taxon>Neopterygii</taxon>
        <taxon>Teleostei</taxon>
        <taxon>Neoteleostei</taxon>
        <taxon>Acanthomorphata</taxon>
        <taxon>Carangaria</taxon>
        <taxon>Pleuronectiformes</taxon>
        <taxon>Pleuronectoidei</taxon>
        <taxon>Pleuronectidae</taxon>
        <taxon>Pleuronectes</taxon>
    </lineage>
</organism>
<gene>
    <name evidence="1" type="ORF">PLEPLA_LOCUS19151</name>
</gene>
<proteinExistence type="predicted"/>
<reference evidence="1" key="1">
    <citation type="submission" date="2020-03" db="EMBL/GenBank/DDBJ databases">
        <authorList>
            <person name="Weist P."/>
        </authorList>
    </citation>
    <scope>NUCLEOTIDE SEQUENCE</scope>
</reference>
<evidence type="ECO:0000313" key="1">
    <source>
        <dbReference type="EMBL" id="CAB1431152.1"/>
    </source>
</evidence>
<sequence>MSTNRFRDSQSPALDKQLGCRKDAGLNSEAAVCGKRSLTQQSGWRTQGRTRSLVFILNVFHMQSFDEVFWLMAMCSPPDEAWSQVSRKKKARPSVCVCVCLRGRPRGVGVGGGLGRTERRRGSVGGGDIKAEGKWAPLVQTKAGRGVQVKRDLPCDRECLAYPTRLAPFSFSPIQLYQAPIVTTADTWSRLQSCGLTSQQRRTKSPVKQIKMKLYITFNNKVGDDSGFVGHILDLDTQRSVEQAGAGRCGQTVECSRGLFDIRSVFGARTLGTQSEASERPGLCLLSTQANKYQAVPIQELQNSEGVNAVGRHSTLECETGSAMLPSDELTLLPARRVGPHVTLRDTGVHLCSESILSGELQRDCV</sequence>
<accession>A0A9N7UIM2</accession>
<protein>
    <submittedName>
        <fullName evidence="1">Uncharacterized protein</fullName>
    </submittedName>
</protein>
<dbReference type="AlphaFoldDB" id="A0A9N7UIM2"/>
<keyword evidence="2" id="KW-1185">Reference proteome</keyword>
<dbReference type="Proteomes" id="UP001153269">
    <property type="component" value="Unassembled WGS sequence"/>
</dbReference>
<comment type="caution">
    <text evidence="1">The sequence shown here is derived from an EMBL/GenBank/DDBJ whole genome shotgun (WGS) entry which is preliminary data.</text>
</comment>